<keyword evidence="2" id="KW-0378">Hydrolase</keyword>
<evidence type="ECO:0000256" key="4">
    <source>
        <dbReference type="SAM" id="MobiDB-lite"/>
    </source>
</evidence>
<dbReference type="Proteomes" id="UP000769157">
    <property type="component" value="Unassembled WGS sequence"/>
</dbReference>
<reference evidence="7" key="2">
    <citation type="submission" date="2021-01" db="EMBL/GenBank/DDBJ databases">
        <authorList>
            <person name="Schikora-Tamarit M.A."/>
        </authorList>
    </citation>
    <scope>NUCLEOTIDE SEQUENCE</scope>
    <source>
        <strain evidence="7">CBS6075</strain>
    </source>
</reference>
<feature type="compositionally biased region" description="Polar residues" evidence="4">
    <location>
        <begin position="10"/>
        <end position="22"/>
    </location>
</feature>
<evidence type="ECO:0000313" key="7">
    <source>
        <dbReference type="EMBL" id="KAH3661358.1"/>
    </source>
</evidence>
<dbReference type="InterPro" id="IPR013780">
    <property type="entry name" value="Glyco_hydro_b"/>
</dbReference>
<name>A0A9P8NW33_9ASCO</name>
<dbReference type="FunFam" id="3.20.20.80:FF:000174">
    <property type="entry name" value="YIR007W-like protein"/>
    <property type="match status" value="1"/>
</dbReference>
<organism evidence="7 8">
    <name type="scientific">Ogataea philodendri</name>
    <dbReference type="NCBI Taxonomy" id="1378263"/>
    <lineage>
        <taxon>Eukaryota</taxon>
        <taxon>Fungi</taxon>
        <taxon>Dikarya</taxon>
        <taxon>Ascomycota</taxon>
        <taxon>Saccharomycotina</taxon>
        <taxon>Pichiomycetes</taxon>
        <taxon>Pichiales</taxon>
        <taxon>Pichiaceae</taxon>
        <taxon>Ogataea</taxon>
    </lineage>
</organism>
<dbReference type="InterPro" id="IPR001547">
    <property type="entry name" value="Glyco_hydro_5"/>
</dbReference>
<dbReference type="PANTHER" id="PTHR31308:SF5">
    <property type="entry name" value="ERGOSTERYL-BETA-GLUCOSIDASE"/>
    <property type="match status" value="1"/>
</dbReference>
<dbReference type="GO" id="GO:0000272">
    <property type="term" value="P:polysaccharide catabolic process"/>
    <property type="evidence" value="ECO:0007669"/>
    <property type="project" value="InterPro"/>
</dbReference>
<dbReference type="RefSeq" id="XP_046058482.1">
    <property type="nucleotide sequence ID" value="XM_046208086.1"/>
</dbReference>
<evidence type="ECO:0000259" key="6">
    <source>
        <dbReference type="Pfam" id="PF18564"/>
    </source>
</evidence>
<evidence type="ECO:0000256" key="3">
    <source>
        <dbReference type="ARBA" id="ARBA00023295"/>
    </source>
</evidence>
<feature type="domain" description="Glycoside hydrolase family 5 C-terminal" evidence="6">
    <location>
        <begin position="680"/>
        <end position="767"/>
    </location>
</feature>
<dbReference type="InterPro" id="IPR017853">
    <property type="entry name" value="GH"/>
</dbReference>
<dbReference type="Gene3D" id="2.60.40.1180">
    <property type="entry name" value="Golgi alpha-mannosidase II"/>
    <property type="match status" value="1"/>
</dbReference>
<proteinExistence type="inferred from homology"/>
<dbReference type="AlphaFoldDB" id="A0A9P8NW33"/>
<dbReference type="Gene3D" id="3.20.20.80">
    <property type="entry name" value="Glycosidases"/>
    <property type="match status" value="2"/>
</dbReference>
<dbReference type="Pfam" id="PF18564">
    <property type="entry name" value="Glyco_hydro_5_C"/>
    <property type="match status" value="1"/>
</dbReference>
<keyword evidence="3" id="KW-0326">Glycosidase</keyword>
<dbReference type="Pfam" id="PF00150">
    <property type="entry name" value="Cellulase"/>
    <property type="match status" value="1"/>
</dbReference>
<sequence>MSSKGYVPIPSSSDSQTHSLGSSFPMHKHSFASLNSVIETQPISHDSQGNFVEQKTGRRVLLHGINLDSNSKMPKTPTQYSYSRPDKCGFWEEADHVSFVGRPFPLEEAYEHLTRIKLWGYNTIRYVITWEAIEHEGPGIYDEDFIDYTIQMLRKIDEIGGLYVFIDPHQDVWSRFTGGSGAPLWTLYAAGLEPRNFPVTEASVLHNASADPQKFQKMVWASNYFRMAAETMFTLFFSGSLFAPKAIIDGVNIQEYLQSHFLDAISYLLVSIKKSAPELFNKSIMAVESLNEPNSGYFGFADLEKYPLSQELRLGTCPKPIEGMRLGMGLPQEVDLYSLSVFGPRKTGTRLIDPNGAKAWVSSDKMDKHYGFKRDKDWKLGECIFAQHKVWNPETGEALIPHYFSIHPETGETLDEETFINTRFVDFWTKFKDTVRKVDTQLYVIMQHPVMEIPPSLEGTPYIDSRTAVAQHYYDGMSLMFQTWNRNYNVDTVGIMRGRYINPVFGLVFGESNIRKSFRNQLNQLKEEAQNALGTDVPVIISETGMPFDMDQKKAYETGDYSSQISANDALCAALESNNLNCTYWCYNSSNCHKWGDNWNLEDFSLFSRDDIEENKYDSLMQNAAYGTTSIGTYIEWLTSSSTSLETGSKKSEVEVEEYELENKVVSLMSGTRAASAIVRPYGVLVNGTVTISEFDLKNGRFTMEINTRGQRETHAPTVIYLPELHFAPGQFEIRVSTGTTVYRHNKFVQLVEWDHGVQIGDVRIEVCNYGNQETENYGESSTLKALACGYL</sequence>
<feature type="domain" description="Glycoside hydrolase family 5" evidence="5">
    <location>
        <begin position="111"/>
        <end position="173"/>
    </location>
</feature>
<reference evidence="7" key="1">
    <citation type="journal article" date="2021" name="Open Biol.">
        <title>Shared evolutionary footprints suggest mitochondrial oxidative damage underlies multiple complex I losses in fungi.</title>
        <authorList>
            <person name="Schikora-Tamarit M.A."/>
            <person name="Marcet-Houben M."/>
            <person name="Nosek J."/>
            <person name="Gabaldon T."/>
        </authorList>
    </citation>
    <scope>NUCLEOTIDE SEQUENCE</scope>
    <source>
        <strain evidence="7">CBS6075</strain>
    </source>
</reference>
<gene>
    <name evidence="7" type="ORF">OGAPHI_006765</name>
</gene>
<dbReference type="GeneID" id="70238729"/>
<dbReference type="PANTHER" id="PTHR31308">
    <property type="match status" value="1"/>
</dbReference>
<dbReference type="SUPFAM" id="SSF51445">
    <property type="entry name" value="(Trans)glycosidases"/>
    <property type="match status" value="2"/>
</dbReference>
<accession>A0A9P8NW33</accession>
<evidence type="ECO:0000256" key="2">
    <source>
        <dbReference type="ARBA" id="ARBA00022801"/>
    </source>
</evidence>
<dbReference type="EMBL" id="JAEUBE010000487">
    <property type="protein sequence ID" value="KAH3661358.1"/>
    <property type="molecule type" value="Genomic_DNA"/>
</dbReference>
<evidence type="ECO:0000259" key="5">
    <source>
        <dbReference type="Pfam" id="PF00150"/>
    </source>
</evidence>
<dbReference type="GO" id="GO:0050295">
    <property type="term" value="F:steryl-beta-glucosidase activity"/>
    <property type="evidence" value="ECO:0007669"/>
    <property type="project" value="TreeGrafter"/>
</dbReference>
<comment type="caution">
    <text evidence="7">The sequence shown here is derived from an EMBL/GenBank/DDBJ whole genome shotgun (WGS) entry which is preliminary data.</text>
</comment>
<dbReference type="InterPro" id="IPR052066">
    <property type="entry name" value="Glycosphingolipid_Hydrolases"/>
</dbReference>
<keyword evidence="8" id="KW-1185">Reference proteome</keyword>
<dbReference type="GO" id="GO:1904462">
    <property type="term" value="P:ergosteryl 3-beta-D-glucoside catabolic process"/>
    <property type="evidence" value="ECO:0007669"/>
    <property type="project" value="TreeGrafter"/>
</dbReference>
<comment type="similarity">
    <text evidence="1">Belongs to the glycosyl hydrolase 5 (cellulase A) family.</text>
</comment>
<protein>
    <submittedName>
        <fullName evidence="7">Uncharacterized protein</fullName>
    </submittedName>
</protein>
<dbReference type="InterPro" id="IPR041036">
    <property type="entry name" value="GH5_C"/>
</dbReference>
<evidence type="ECO:0000256" key="1">
    <source>
        <dbReference type="ARBA" id="ARBA00005641"/>
    </source>
</evidence>
<feature type="region of interest" description="Disordered" evidence="4">
    <location>
        <begin position="1"/>
        <end position="22"/>
    </location>
</feature>
<dbReference type="OrthoDB" id="9971853at2759"/>
<evidence type="ECO:0000313" key="8">
    <source>
        <dbReference type="Proteomes" id="UP000769157"/>
    </source>
</evidence>